<gene>
    <name evidence="4" type="ORF">NRB56_19700</name>
</gene>
<dbReference type="InterPro" id="IPR042188">
    <property type="entry name" value="MmgE/PrpD_sf_2"/>
</dbReference>
<dbReference type="InterPro" id="IPR045337">
    <property type="entry name" value="MmgE_PrpD_C"/>
</dbReference>
<feature type="domain" description="MmgE/PrpD C-terminal" evidence="3">
    <location>
        <begin position="259"/>
        <end position="370"/>
    </location>
</feature>
<dbReference type="Proteomes" id="UP000431401">
    <property type="component" value="Unassembled WGS sequence"/>
</dbReference>
<accession>A0A7K0DKV1</accession>
<evidence type="ECO:0000313" key="4">
    <source>
        <dbReference type="EMBL" id="MQY26403.1"/>
    </source>
</evidence>
<dbReference type="OrthoDB" id="9797528at2"/>
<dbReference type="InterPro" id="IPR042183">
    <property type="entry name" value="MmgE/PrpD_sf_1"/>
</dbReference>
<dbReference type="GO" id="GO:0016829">
    <property type="term" value="F:lyase activity"/>
    <property type="evidence" value="ECO:0007669"/>
    <property type="project" value="InterPro"/>
</dbReference>
<dbReference type="Gene3D" id="3.30.1330.120">
    <property type="entry name" value="2-methylcitrate dehydratase PrpD"/>
    <property type="match status" value="1"/>
</dbReference>
<organism evidence="4 5">
    <name type="scientific">Nocardia aurantia</name>
    <dbReference type="NCBI Taxonomy" id="2585199"/>
    <lineage>
        <taxon>Bacteria</taxon>
        <taxon>Bacillati</taxon>
        <taxon>Actinomycetota</taxon>
        <taxon>Actinomycetes</taxon>
        <taxon>Mycobacteriales</taxon>
        <taxon>Nocardiaceae</taxon>
        <taxon>Nocardia</taxon>
    </lineage>
</organism>
<dbReference type="EMBL" id="WEGI01000004">
    <property type="protein sequence ID" value="MQY26403.1"/>
    <property type="molecule type" value="Genomic_DNA"/>
</dbReference>
<dbReference type="InterPro" id="IPR036148">
    <property type="entry name" value="MmgE/PrpD_sf"/>
</dbReference>
<evidence type="ECO:0000256" key="1">
    <source>
        <dbReference type="ARBA" id="ARBA00006174"/>
    </source>
</evidence>
<keyword evidence="5" id="KW-1185">Reference proteome</keyword>
<reference evidence="4 5" key="1">
    <citation type="submission" date="2019-10" db="EMBL/GenBank/DDBJ databases">
        <title>Nocardia macrotermitis sp. nov. and Nocardia aurantia sp. nov., isolated from the gut of fungus growing-termite Macrotermes natalensis.</title>
        <authorList>
            <person name="Benndorf R."/>
            <person name="Schwitalla J."/>
            <person name="Martin K."/>
            <person name="De Beer W."/>
            <person name="Kaster A.-K."/>
            <person name="Vollmers J."/>
            <person name="Poulsen M."/>
            <person name="Beemelmanns C."/>
        </authorList>
    </citation>
    <scope>NUCLEOTIDE SEQUENCE [LARGE SCALE GENOMIC DNA]</scope>
    <source>
        <strain evidence="4 5">RB56</strain>
    </source>
</reference>
<comment type="similarity">
    <text evidence="1">Belongs to the PrpD family.</text>
</comment>
<dbReference type="PANTHER" id="PTHR16943:SF8">
    <property type="entry name" value="2-METHYLCITRATE DEHYDRATASE"/>
    <property type="match status" value="1"/>
</dbReference>
<proteinExistence type="inferred from homology"/>
<dbReference type="InterPro" id="IPR005656">
    <property type="entry name" value="MmgE_PrpD"/>
</dbReference>
<evidence type="ECO:0000313" key="5">
    <source>
        <dbReference type="Proteomes" id="UP000431401"/>
    </source>
</evidence>
<dbReference type="InterPro" id="IPR045336">
    <property type="entry name" value="MmgE_PrpD_N"/>
</dbReference>
<dbReference type="PANTHER" id="PTHR16943">
    <property type="entry name" value="2-METHYLCITRATE DEHYDRATASE-RELATED"/>
    <property type="match status" value="1"/>
</dbReference>
<evidence type="ECO:0000259" key="2">
    <source>
        <dbReference type="Pfam" id="PF03972"/>
    </source>
</evidence>
<dbReference type="Pfam" id="PF03972">
    <property type="entry name" value="MmgE_PrpD_N"/>
    <property type="match status" value="1"/>
</dbReference>
<dbReference type="AlphaFoldDB" id="A0A7K0DKV1"/>
<dbReference type="Gene3D" id="1.10.4100.10">
    <property type="entry name" value="2-methylcitrate dehydratase PrpD"/>
    <property type="match status" value="1"/>
</dbReference>
<name>A0A7K0DKV1_9NOCA</name>
<protein>
    <recommendedName>
        <fullName evidence="6">2-methylcitrate dehydratase</fullName>
    </recommendedName>
</protein>
<dbReference type="SUPFAM" id="SSF103378">
    <property type="entry name" value="2-methylcitrate dehydratase PrpD"/>
    <property type="match status" value="1"/>
</dbReference>
<evidence type="ECO:0000259" key="3">
    <source>
        <dbReference type="Pfam" id="PF19305"/>
    </source>
</evidence>
<comment type="caution">
    <text evidence="4">The sequence shown here is derived from an EMBL/GenBank/DDBJ whole genome shotgun (WGS) entry which is preliminary data.</text>
</comment>
<dbReference type="Pfam" id="PF19305">
    <property type="entry name" value="MmgE_PrpD_C"/>
    <property type="match status" value="1"/>
</dbReference>
<feature type="domain" description="MmgE/PrpD N-terminal" evidence="2">
    <location>
        <begin position="13"/>
        <end position="234"/>
    </location>
</feature>
<sequence>MTAVEQDVAVTAALAEWAAALRFPDIPAATAAFARSQLISTLAAVRAGWSHPLGRRLVAALGRPLEVDAKQSAAVLAGLANCLDFDDVSCVGHLSVSTVDVPIAYAADLDLSGADLLTAVVAGNECAARLTSATILGPFFRAQTAAHCHQMGAAAALLRAREAGAAEWVSALGLALGLHSTPVSGAVLDSDLKMLTATMPVRQALDACDAARAGITGTADVLGGDDGLLARLSGVRIPGGMLSGLGTRWHTDTLTFKRFPGSAYSQAAYDCAQRMYRQHGPIEAAAVRRIAVHASLLTWLLDHKVSGHVRGPLTPVTAATFCTGYGIATLLREGALGATDFTPAALADPARWDLAARVEIVHDMALSERMVRATSPLGQALRQAGPAAAAWPELMAWAGDDIAGRLAELGPPEDTFEHATMAIGARVELEFSDGTSVSEDCPVAIGMNGPDTRRDHPAIVRRKFLGAGGRPGVLADLERIDTLGPAETARVLRAALADL</sequence>
<evidence type="ECO:0008006" key="6">
    <source>
        <dbReference type="Google" id="ProtNLM"/>
    </source>
</evidence>